<proteinExistence type="predicted"/>
<evidence type="ECO:0000313" key="1">
    <source>
        <dbReference type="EMBL" id="PPQ38471.1"/>
    </source>
</evidence>
<dbReference type="OrthoDB" id="7261535at2"/>
<evidence type="ECO:0008006" key="3">
    <source>
        <dbReference type="Google" id="ProtNLM"/>
    </source>
</evidence>
<organism evidence="1 2">
    <name type="scientific">Rhodopila globiformis</name>
    <name type="common">Rhodopseudomonas globiformis</name>
    <dbReference type="NCBI Taxonomy" id="1071"/>
    <lineage>
        <taxon>Bacteria</taxon>
        <taxon>Pseudomonadati</taxon>
        <taxon>Pseudomonadota</taxon>
        <taxon>Alphaproteobacteria</taxon>
        <taxon>Acetobacterales</taxon>
        <taxon>Acetobacteraceae</taxon>
        <taxon>Rhodopila</taxon>
    </lineage>
</organism>
<accession>A0A2S6NN77</accession>
<reference evidence="1 2" key="1">
    <citation type="journal article" date="2018" name="Arch. Microbiol.">
        <title>New insights into the metabolic potential of the phototrophic purple bacterium Rhodopila globiformis DSM 161(T) from its draft genome sequence and evidence for a vanadium-dependent nitrogenase.</title>
        <authorList>
            <person name="Imhoff J.F."/>
            <person name="Rahn T."/>
            <person name="Kunzel S."/>
            <person name="Neulinger S.C."/>
        </authorList>
    </citation>
    <scope>NUCLEOTIDE SEQUENCE [LARGE SCALE GENOMIC DNA]</scope>
    <source>
        <strain evidence="1 2">DSM 161</strain>
    </source>
</reference>
<sequence>MADTTLFAPPHRPAHAAAVRIPPRTLWAARSALGSVALAAQIQAAAAFPLTEDQAPPQGTELAAPDEQTLQHQMDLANGLLPPEGGGWIVMPYVNVEAMATDNALQAHAPRQWDLMTYLSPGIHLASNEPRLQLTFDYAPGLSLYARTSSLNSLTQQMNGVGTVTVVPDLLFIDLRAVAGVQSLYGGIGGLGTVGAAGPMAAAQQASIANLAGLTGAAGLGLARDEEVQTSSVGISPYLLRQFGDWGTGRLGYSFNATSSSQLTGFAASPFPNGGNASQTLISNEETAHFATGDFLQRLQSSFDVDLQQSQTNGGYGYGITGSAPQTSFSITRDYVSDKLTYQVNHTIAVFGSGGWENINYGQAGGYATPNVNDLTWSVGTTLTPSPNSTLTVSYGHLNGFNSFTVNGQVAVTARTTVSVSYLASAGTQLEYLNSQLNLATYNASGTLVNGQTGGQLYGATNALPLQNGIFRTDTLTIGSTTLLDRDTLTLNLLWTKQTGLGGAASIPTSAKTVTGQWLHQLRPDLTLSAAASFSLQDGFFGYAGSGSATSVAASVGLQYQISAKLAASLGYSFFDRQAGTSVYSFYQNMLILGISKSF</sequence>
<dbReference type="RefSeq" id="WP_104517227.1">
    <property type="nucleotide sequence ID" value="NZ_NHRY01000040.1"/>
</dbReference>
<dbReference type="Proteomes" id="UP000239724">
    <property type="component" value="Unassembled WGS sequence"/>
</dbReference>
<comment type="caution">
    <text evidence="1">The sequence shown here is derived from an EMBL/GenBank/DDBJ whole genome shotgun (WGS) entry which is preliminary data.</text>
</comment>
<gene>
    <name evidence="1" type="ORF">CCS01_02300</name>
</gene>
<dbReference type="EMBL" id="NHRY01000040">
    <property type="protein sequence ID" value="PPQ38471.1"/>
    <property type="molecule type" value="Genomic_DNA"/>
</dbReference>
<evidence type="ECO:0000313" key="2">
    <source>
        <dbReference type="Proteomes" id="UP000239724"/>
    </source>
</evidence>
<dbReference type="AlphaFoldDB" id="A0A2S6NN77"/>
<keyword evidence="2" id="KW-1185">Reference proteome</keyword>
<name>A0A2S6NN77_RHOGL</name>
<protein>
    <recommendedName>
        <fullName evidence="3">TIGR03016 family PEP-CTERM system-associated outer membrane protein</fullName>
    </recommendedName>
</protein>